<feature type="domain" description="VOC" evidence="1">
    <location>
        <begin position="4"/>
        <end position="122"/>
    </location>
</feature>
<dbReference type="SUPFAM" id="SSF54593">
    <property type="entry name" value="Glyoxalase/Bleomycin resistance protein/Dihydroxybiphenyl dioxygenase"/>
    <property type="match status" value="1"/>
</dbReference>
<protein>
    <submittedName>
        <fullName evidence="2">VOC family protein</fullName>
    </submittedName>
</protein>
<keyword evidence="3" id="KW-1185">Reference proteome</keyword>
<accession>A0ABU8I8N3</accession>
<dbReference type="PROSITE" id="PS51819">
    <property type="entry name" value="VOC"/>
    <property type="match status" value="1"/>
</dbReference>
<sequence>MSNKDYQIQIPVFELSRAIAFYKHVFSFRFRPQHPELDYAQRVEFEIPETNQQGILVQQEAGSVQENKSAFHFKTLEIEDVLRRVKDKNGRILKDKFIDPQTRNILAEFEDSEGNMISLHQIYPAK</sequence>
<dbReference type="EMBL" id="JAYLLN010000043">
    <property type="protein sequence ID" value="MEI5986101.1"/>
    <property type="molecule type" value="Genomic_DNA"/>
</dbReference>
<name>A0ABU8I8N3_9SPHI</name>
<evidence type="ECO:0000313" key="2">
    <source>
        <dbReference type="EMBL" id="MEI5986101.1"/>
    </source>
</evidence>
<proteinExistence type="predicted"/>
<evidence type="ECO:0000313" key="3">
    <source>
        <dbReference type="Proteomes" id="UP001363035"/>
    </source>
</evidence>
<comment type="caution">
    <text evidence="2">The sequence shown here is derived from an EMBL/GenBank/DDBJ whole genome shotgun (WGS) entry which is preliminary data.</text>
</comment>
<dbReference type="InterPro" id="IPR004360">
    <property type="entry name" value="Glyas_Fos-R_dOase_dom"/>
</dbReference>
<gene>
    <name evidence="2" type="ORF">VJ786_14450</name>
</gene>
<reference evidence="2 3" key="1">
    <citation type="submission" date="2024-01" db="EMBL/GenBank/DDBJ databases">
        <title>Sphingobacterium tenebrionis sp. nov., a novel endophyte isolated from tenebrio molitor intestines.</title>
        <authorList>
            <person name="Zhang C."/>
        </authorList>
    </citation>
    <scope>NUCLEOTIDE SEQUENCE [LARGE SCALE GENOMIC DNA]</scope>
    <source>
        <strain evidence="2 3">PU5-4</strain>
    </source>
</reference>
<dbReference type="RefSeq" id="WP_099366788.1">
    <property type="nucleotide sequence ID" value="NZ_JAYLLN010000043.1"/>
</dbReference>
<dbReference type="Pfam" id="PF00903">
    <property type="entry name" value="Glyoxalase"/>
    <property type="match status" value="1"/>
</dbReference>
<organism evidence="2 3">
    <name type="scientific">Sphingobacterium tenebrionis</name>
    <dbReference type="NCBI Taxonomy" id="3111775"/>
    <lineage>
        <taxon>Bacteria</taxon>
        <taxon>Pseudomonadati</taxon>
        <taxon>Bacteroidota</taxon>
        <taxon>Sphingobacteriia</taxon>
        <taxon>Sphingobacteriales</taxon>
        <taxon>Sphingobacteriaceae</taxon>
        <taxon>Sphingobacterium</taxon>
    </lineage>
</organism>
<evidence type="ECO:0000259" key="1">
    <source>
        <dbReference type="PROSITE" id="PS51819"/>
    </source>
</evidence>
<dbReference type="Gene3D" id="3.10.180.10">
    <property type="entry name" value="2,3-Dihydroxybiphenyl 1,2-Dioxygenase, domain 1"/>
    <property type="match status" value="1"/>
</dbReference>
<dbReference type="Proteomes" id="UP001363035">
    <property type="component" value="Unassembled WGS sequence"/>
</dbReference>
<dbReference type="InterPro" id="IPR037523">
    <property type="entry name" value="VOC_core"/>
</dbReference>
<dbReference type="InterPro" id="IPR029068">
    <property type="entry name" value="Glyas_Bleomycin-R_OHBP_Dase"/>
</dbReference>